<evidence type="ECO:0000256" key="4">
    <source>
        <dbReference type="ARBA" id="ARBA00022989"/>
    </source>
</evidence>
<feature type="transmembrane region" description="Helical" evidence="6">
    <location>
        <begin position="145"/>
        <end position="164"/>
    </location>
</feature>
<evidence type="ECO:0000256" key="3">
    <source>
        <dbReference type="ARBA" id="ARBA00022692"/>
    </source>
</evidence>
<evidence type="ECO:0000313" key="7">
    <source>
        <dbReference type="EMBL" id="JAA91857.1"/>
    </source>
</evidence>
<evidence type="ECO:0000256" key="2">
    <source>
        <dbReference type="ARBA" id="ARBA00022448"/>
    </source>
</evidence>
<feature type="transmembrane region" description="Helical" evidence="6">
    <location>
        <begin position="88"/>
        <end position="107"/>
    </location>
</feature>
<comment type="subcellular location">
    <subcellularLocation>
        <location evidence="1">Membrane</location>
        <topology evidence="1">Multi-pass membrane protein</topology>
    </subcellularLocation>
</comment>
<keyword evidence="5 6" id="KW-0472">Membrane</keyword>
<dbReference type="GO" id="GO:0016020">
    <property type="term" value="C:membrane"/>
    <property type="evidence" value="ECO:0007669"/>
    <property type="project" value="UniProtKB-SubCell"/>
</dbReference>
<keyword evidence="4 6" id="KW-1133">Transmembrane helix</keyword>
<dbReference type="PANTHER" id="PTHR23511">
    <property type="entry name" value="SYNAPTIC VESICLE GLYCOPROTEIN 2"/>
    <property type="match status" value="1"/>
</dbReference>
<reference evidence="7" key="2">
    <citation type="submission" date="2013-05" db="EMBL/GenBank/DDBJ databases">
        <authorList>
            <person name="Carter J.-M."/>
            <person name="Baker S.C."/>
            <person name="Pink R."/>
            <person name="Carter D.R.F."/>
            <person name="Collins A."/>
            <person name="Tomlin J."/>
            <person name="Gibbs M."/>
            <person name="Breuker C.J."/>
        </authorList>
    </citation>
    <scope>NUCLEOTIDE SEQUENCE</scope>
    <source>
        <tissue evidence="7">Ovary</tissue>
    </source>
</reference>
<feature type="transmembrane region" description="Helical" evidence="6">
    <location>
        <begin position="176"/>
        <end position="193"/>
    </location>
</feature>
<dbReference type="PANTHER" id="PTHR23511:SF35">
    <property type="entry name" value="MAJOR FACILITATOR SUPERFAMILY (MFS) PROFILE DOMAIN-CONTAINING PROTEIN"/>
    <property type="match status" value="1"/>
</dbReference>
<evidence type="ECO:0000256" key="1">
    <source>
        <dbReference type="ARBA" id="ARBA00004141"/>
    </source>
</evidence>
<evidence type="ECO:0000256" key="5">
    <source>
        <dbReference type="ARBA" id="ARBA00023136"/>
    </source>
</evidence>
<evidence type="ECO:0000256" key="6">
    <source>
        <dbReference type="SAM" id="Phobius"/>
    </source>
</evidence>
<reference evidence="7" key="1">
    <citation type="journal article" date="2013" name="BMC Genomics">
        <title>Unscrambling butterfly oogenesis.</title>
        <authorList>
            <person name="Carter J.M."/>
            <person name="Baker S.C."/>
            <person name="Pink R."/>
            <person name="Carter D.R."/>
            <person name="Collins A."/>
            <person name="Tomlin J."/>
            <person name="Gibbs M."/>
            <person name="Breuker C.J."/>
        </authorList>
    </citation>
    <scope>NUCLEOTIDE SEQUENCE</scope>
    <source>
        <tissue evidence="7">Ovary</tissue>
    </source>
</reference>
<sequence>MKNKVKNNGFFIWLPFVMDTFYSGYNENATAAAGVCDMIVNSNKLDAGMETCVGTVSELVLWMAVAQSSVYTIINIGVFSLSRWKKSVFISLMLFCFACGVVIPAVTDRIASMILLEGFMISCVCISIIFSYYVDMFPTSYRGMAACLGVMVARGSALVGSNLVGSYLDSHCTTSFYAWSFYVLSGVVVSWFLPPDNVKRE</sequence>
<dbReference type="Gene3D" id="1.20.1250.20">
    <property type="entry name" value="MFS general substrate transporter like domains"/>
    <property type="match status" value="1"/>
</dbReference>
<dbReference type="InterPro" id="IPR036259">
    <property type="entry name" value="MFS_trans_sf"/>
</dbReference>
<protein>
    <submittedName>
        <fullName evidence="7">Synaptic vesicle protein</fullName>
    </submittedName>
</protein>
<keyword evidence="2" id="KW-0813">Transport</keyword>
<keyword evidence="3 6" id="KW-0812">Transmembrane</keyword>
<feature type="transmembrane region" description="Helical" evidence="6">
    <location>
        <begin position="59"/>
        <end position="81"/>
    </location>
</feature>
<organism evidence="7">
    <name type="scientific">Pararge aegeria</name>
    <name type="common">speckled wood butterfly</name>
    <dbReference type="NCBI Taxonomy" id="116150"/>
    <lineage>
        <taxon>Eukaryota</taxon>
        <taxon>Metazoa</taxon>
        <taxon>Ecdysozoa</taxon>
        <taxon>Arthropoda</taxon>
        <taxon>Hexapoda</taxon>
        <taxon>Insecta</taxon>
        <taxon>Pterygota</taxon>
        <taxon>Neoptera</taxon>
        <taxon>Endopterygota</taxon>
        <taxon>Lepidoptera</taxon>
        <taxon>Glossata</taxon>
        <taxon>Ditrysia</taxon>
        <taxon>Papilionoidea</taxon>
        <taxon>Nymphalidae</taxon>
        <taxon>Satyrinae</taxon>
        <taxon>Satyrini</taxon>
        <taxon>Parargina</taxon>
        <taxon>Pararge</taxon>
    </lineage>
</organism>
<dbReference type="SUPFAM" id="SSF103473">
    <property type="entry name" value="MFS general substrate transporter"/>
    <property type="match status" value="1"/>
</dbReference>
<name>S4PZZ0_9NEOP</name>
<dbReference type="AlphaFoldDB" id="S4PZZ0"/>
<feature type="non-terminal residue" evidence="7">
    <location>
        <position position="201"/>
    </location>
</feature>
<dbReference type="EMBL" id="GAIX01000703">
    <property type="protein sequence ID" value="JAA91857.1"/>
    <property type="molecule type" value="Transcribed_RNA"/>
</dbReference>
<feature type="transmembrane region" description="Helical" evidence="6">
    <location>
        <begin position="113"/>
        <end position="133"/>
    </location>
</feature>
<accession>S4PZZ0</accession>
<proteinExistence type="predicted"/>